<dbReference type="STRING" id="1231623.Tasa_033_005"/>
<proteinExistence type="predicted"/>
<evidence type="ECO:0000313" key="3">
    <source>
        <dbReference type="Proteomes" id="UP000032679"/>
    </source>
</evidence>
<dbReference type="Proteomes" id="UP000032679">
    <property type="component" value="Unassembled WGS sequence"/>
</dbReference>
<evidence type="ECO:0000313" key="2">
    <source>
        <dbReference type="EMBL" id="GAN54891.1"/>
    </source>
</evidence>
<name>A0A0D6MN76_9PROT</name>
<keyword evidence="1" id="KW-0472">Membrane</keyword>
<keyword evidence="1" id="KW-1133">Transmembrane helix</keyword>
<evidence type="ECO:0000256" key="1">
    <source>
        <dbReference type="SAM" id="Phobius"/>
    </source>
</evidence>
<gene>
    <name evidence="2" type="ORF">Tasa_033_005</name>
</gene>
<accession>A0A0D6MN76</accession>
<dbReference type="OrthoDB" id="7224807at2"/>
<reference evidence="2 3" key="1">
    <citation type="submission" date="2012-10" db="EMBL/GenBank/DDBJ databases">
        <title>Genome sequencing of Tanticharoenia sakaeratensis NBRC 103193.</title>
        <authorList>
            <person name="Azuma Y."/>
            <person name="Hadano H."/>
            <person name="Hirakawa H."/>
            <person name="Matsushita K."/>
        </authorList>
    </citation>
    <scope>NUCLEOTIDE SEQUENCE [LARGE SCALE GENOMIC DNA]</scope>
    <source>
        <strain evidence="2 3">NBRC 103193</strain>
    </source>
</reference>
<dbReference type="RefSeq" id="WP_048849600.1">
    <property type="nucleotide sequence ID" value="NZ_BALE01000033.1"/>
</dbReference>
<keyword evidence="1" id="KW-0812">Transmembrane</keyword>
<dbReference type="EMBL" id="BALE01000033">
    <property type="protein sequence ID" value="GAN54891.1"/>
    <property type="molecule type" value="Genomic_DNA"/>
</dbReference>
<organism evidence="2 3">
    <name type="scientific">Tanticharoenia sakaeratensis NBRC 103193</name>
    <dbReference type="NCBI Taxonomy" id="1231623"/>
    <lineage>
        <taxon>Bacteria</taxon>
        <taxon>Pseudomonadati</taxon>
        <taxon>Pseudomonadota</taxon>
        <taxon>Alphaproteobacteria</taxon>
        <taxon>Acetobacterales</taxon>
        <taxon>Acetobacteraceae</taxon>
        <taxon>Tanticharoenia</taxon>
    </lineage>
</organism>
<comment type="caution">
    <text evidence="2">The sequence shown here is derived from an EMBL/GenBank/DDBJ whole genome shotgun (WGS) entry which is preliminary data.</text>
</comment>
<sequence>MDPTTLILNAIPAQYALPAALLIIACKLVTVFVRPPAATSAWAIPFQIVTMIGLNVGWAANRLQVGKTGVMVPREVAPAAKAAIDAAGVPRVVRLAND</sequence>
<feature type="transmembrane region" description="Helical" evidence="1">
    <location>
        <begin position="40"/>
        <end position="60"/>
    </location>
</feature>
<dbReference type="AlphaFoldDB" id="A0A0D6MN76"/>
<protein>
    <submittedName>
        <fullName evidence="2">Uncharacterized protein</fullName>
    </submittedName>
</protein>
<keyword evidence="3" id="KW-1185">Reference proteome</keyword>
<feature type="transmembrane region" description="Helical" evidence="1">
    <location>
        <begin position="15"/>
        <end position="33"/>
    </location>
</feature>